<feature type="domain" description="Peptidase M28" evidence="2">
    <location>
        <begin position="213"/>
        <end position="344"/>
    </location>
</feature>
<name>L0DKL2_SINAD</name>
<evidence type="ECO:0000313" key="4">
    <source>
        <dbReference type="Proteomes" id="UP000010798"/>
    </source>
</evidence>
<evidence type="ECO:0000256" key="1">
    <source>
        <dbReference type="SAM" id="Phobius"/>
    </source>
</evidence>
<dbReference type="RefSeq" id="WP_015248905.1">
    <property type="nucleotide sequence ID" value="NC_019892.1"/>
</dbReference>
<dbReference type="SUPFAM" id="SSF53187">
    <property type="entry name" value="Zn-dependent exopeptidases"/>
    <property type="match status" value="1"/>
</dbReference>
<dbReference type="InterPro" id="IPR007484">
    <property type="entry name" value="Peptidase_M28"/>
</dbReference>
<sequence length="385" mass="42572">MKFDIDRAMGWVKTFDFPRGTGSEGERHAADLLAEPLEKSGWRVSRAVTRTGCRLSTLVMILLLTLLFEKYFLWKALQLSFPNLPRRSRLGMYFAAFLLIAGLIRLAVGRHGVKIARERFVAWRSAKEPSRLVNLIADRPGLSERPARVFILTHLDTPLRVANREDGISNAIILGLIVLVFLGFSPVWTTWSAAGIFLVSLLFQARYWLRAERPSAGDNRTGLALLAEMAQSLPTRLHERVEIHLVAVGGSSSGQLGALALADDIRGHWPPKPTLVINLDSPGLGPEIRLLGTGKALEVARGAAKDLWIPCRVKRRAFCCLDHRPFILNRIPAISLAGDRKGTRIEPANLAATVQLATEIALRWARLTAQPSQVESLPRSSQKPG</sequence>
<keyword evidence="1" id="KW-0812">Transmembrane</keyword>
<dbReference type="Proteomes" id="UP000010798">
    <property type="component" value="Chromosome"/>
</dbReference>
<dbReference type="Pfam" id="PF04389">
    <property type="entry name" value="Peptidase_M28"/>
    <property type="match status" value="1"/>
</dbReference>
<keyword evidence="3" id="KW-0031">Aminopeptidase</keyword>
<feature type="transmembrane region" description="Helical" evidence="1">
    <location>
        <begin position="55"/>
        <end position="74"/>
    </location>
</feature>
<proteinExistence type="predicted"/>
<evidence type="ECO:0000259" key="2">
    <source>
        <dbReference type="Pfam" id="PF04389"/>
    </source>
</evidence>
<feature type="transmembrane region" description="Helical" evidence="1">
    <location>
        <begin position="90"/>
        <end position="108"/>
    </location>
</feature>
<gene>
    <name evidence="3" type="ordered locus">Sinac_5676</name>
</gene>
<protein>
    <submittedName>
        <fullName evidence="3">Putative aminopeptidase</fullName>
    </submittedName>
</protein>
<keyword evidence="1" id="KW-1133">Transmembrane helix</keyword>
<dbReference type="OrthoDB" id="9762302at2"/>
<keyword evidence="4" id="KW-1185">Reference proteome</keyword>
<evidence type="ECO:0000313" key="3">
    <source>
        <dbReference type="EMBL" id="AGA29807.1"/>
    </source>
</evidence>
<dbReference type="HOGENOM" id="CLU_717459_0_0_0"/>
<keyword evidence="1" id="KW-0472">Membrane</keyword>
<reference evidence="3 4" key="1">
    <citation type="submission" date="2012-02" db="EMBL/GenBank/DDBJ databases">
        <title>Complete sequence of chromosome of Singulisphaera acidiphila DSM 18658.</title>
        <authorList>
            <consortium name="US DOE Joint Genome Institute (JGI-PGF)"/>
            <person name="Lucas S."/>
            <person name="Copeland A."/>
            <person name="Lapidus A."/>
            <person name="Glavina del Rio T."/>
            <person name="Dalin E."/>
            <person name="Tice H."/>
            <person name="Bruce D."/>
            <person name="Goodwin L."/>
            <person name="Pitluck S."/>
            <person name="Peters L."/>
            <person name="Ovchinnikova G."/>
            <person name="Chertkov O."/>
            <person name="Kyrpides N."/>
            <person name="Mavromatis K."/>
            <person name="Ivanova N."/>
            <person name="Brettin T."/>
            <person name="Detter J.C."/>
            <person name="Han C."/>
            <person name="Larimer F."/>
            <person name="Land M."/>
            <person name="Hauser L."/>
            <person name="Markowitz V."/>
            <person name="Cheng J.-F."/>
            <person name="Hugenholtz P."/>
            <person name="Woyke T."/>
            <person name="Wu D."/>
            <person name="Tindall B."/>
            <person name="Pomrenke H."/>
            <person name="Brambilla E."/>
            <person name="Klenk H.-P."/>
            <person name="Eisen J.A."/>
        </authorList>
    </citation>
    <scope>NUCLEOTIDE SEQUENCE [LARGE SCALE GENOMIC DNA]</scope>
    <source>
        <strain evidence="4">ATCC BAA-1392 / DSM 18658 / VKM B-2454 / MOB10</strain>
    </source>
</reference>
<dbReference type="EMBL" id="CP003364">
    <property type="protein sequence ID" value="AGA29807.1"/>
    <property type="molecule type" value="Genomic_DNA"/>
</dbReference>
<keyword evidence="3" id="KW-0645">Protease</keyword>
<dbReference type="KEGG" id="saci:Sinac_5676"/>
<feature type="transmembrane region" description="Helical" evidence="1">
    <location>
        <begin position="167"/>
        <end position="185"/>
    </location>
</feature>
<dbReference type="GO" id="GO:0004177">
    <property type="term" value="F:aminopeptidase activity"/>
    <property type="evidence" value="ECO:0007669"/>
    <property type="project" value="UniProtKB-KW"/>
</dbReference>
<keyword evidence="3" id="KW-0378">Hydrolase</keyword>
<accession>L0DKL2</accession>
<dbReference type="AlphaFoldDB" id="L0DKL2"/>
<dbReference type="eggNOG" id="COG2234">
    <property type="taxonomic scope" value="Bacteria"/>
</dbReference>
<dbReference type="Gene3D" id="3.40.630.10">
    <property type="entry name" value="Zn peptidases"/>
    <property type="match status" value="1"/>
</dbReference>
<organism evidence="3 4">
    <name type="scientific">Singulisphaera acidiphila (strain ATCC BAA-1392 / DSM 18658 / VKM B-2454 / MOB10)</name>
    <dbReference type="NCBI Taxonomy" id="886293"/>
    <lineage>
        <taxon>Bacteria</taxon>
        <taxon>Pseudomonadati</taxon>
        <taxon>Planctomycetota</taxon>
        <taxon>Planctomycetia</taxon>
        <taxon>Isosphaerales</taxon>
        <taxon>Isosphaeraceae</taxon>
        <taxon>Singulisphaera</taxon>
    </lineage>
</organism>